<dbReference type="SUPFAM" id="SSF160191">
    <property type="entry name" value="YcgL-like"/>
    <property type="match status" value="1"/>
</dbReference>
<evidence type="ECO:0000259" key="2">
    <source>
        <dbReference type="PROSITE" id="PS51648"/>
    </source>
</evidence>
<dbReference type="Gene3D" id="3.10.510.20">
    <property type="entry name" value="YcgL domain"/>
    <property type="match status" value="1"/>
</dbReference>
<dbReference type="Pfam" id="PF05166">
    <property type="entry name" value="YcgL"/>
    <property type="match status" value="1"/>
</dbReference>
<dbReference type="eggNOG" id="COG3100">
    <property type="taxonomic scope" value="Bacteria"/>
</dbReference>
<proteinExistence type="inferred from homology"/>
<dbReference type="AlphaFoldDB" id="A0A094IVB7"/>
<evidence type="ECO:0000313" key="3">
    <source>
        <dbReference type="EMBL" id="KFZ31625.1"/>
    </source>
</evidence>
<name>A0A094IVB7_9GAMM</name>
<dbReference type="RefSeq" id="WP_034773988.1">
    <property type="nucleotide sequence ID" value="NZ_JPER01000001.1"/>
</dbReference>
<dbReference type="Proteomes" id="UP000054363">
    <property type="component" value="Unassembled WGS sequence"/>
</dbReference>
<dbReference type="PROSITE" id="PS51648">
    <property type="entry name" value="YCGL"/>
    <property type="match status" value="1"/>
</dbReference>
<dbReference type="InterPro" id="IPR038068">
    <property type="entry name" value="YcgL-like_sf"/>
</dbReference>
<sequence length="87" mass="9914">MLCAIYRSPKRADTYLYLSHPADFSLVPDALRKSFGEPVHVMTIALTAERKLARLSVDELRQHLDESGFYLQLPPKIESLLNRESAL</sequence>
<reference evidence="3 4" key="1">
    <citation type="submission" date="2014-06" db="EMBL/GenBank/DDBJ databases">
        <title>The draft genome sequence of Idiomarina salinarum ISL-52.</title>
        <authorList>
            <person name="Du J."/>
            <person name="Shao Z."/>
        </authorList>
    </citation>
    <scope>NUCLEOTIDE SEQUENCE [LARGE SCALE GENOMIC DNA]</scope>
    <source>
        <strain evidence="3 4">ISL-52</strain>
    </source>
</reference>
<evidence type="ECO:0000313" key="4">
    <source>
        <dbReference type="Proteomes" id="UP000054363"/>
    </source>
</evidence>
<dbReference type="PANTHER" id="PTHR38109:SF1">
    <property type="entry name" value="PROTEIN YCGL"/>
    <property type="match status" value="1"/>
</dbReference>
<feature type="domain" description="YcgL" evidence="2">
    <location>
        <begin position="1"/>
        <end position="85"/>
    </location>
</feature>
<protein>
    <recommendedName>
        <fullName evidence="1">YcgL domain-containing protein IDSA_02685</fullName>
    </recommendedName>
</protein>
<comment type="caution">
    <text evidence="3">The sequence shown here is derived from an EMBL/GenBank/DDBJ whole genome shotgun (WGS) entry which is preliminary data.</text>
</comment>
<organism evidence="3 4">
    <name type="scientific">Pseudidiomarina salinarum</name>
    <dbReference type="NCBI Taxonomy" id="435908"/>
    <lineage>
        <taxon>Bacteria</taxon>
        <taxon>Pseudomonadati</taxon>
        <taxon>Pseudomonadota</taxon>
        <taxon>Gammaproteobacteria</taxon>
        <taxon>Alteromonadales</taxon>
        <taxon>Idiomarinaceae</taxon>
        <taxon>Pseudidiomarina</taxon>
    </lineage>
</organism>
<dbReference type="OrthoDB" id="7062382at2"/>
<keyword evidence="4" id="KW-1185">Reference proteome</keyword>
<gene>
    <name evidence="3" type="ORF">IDSA_02685</name>
</gene>
<dbReference type="EMBL" id="JPER01000001">
    <property type="protein sequence ID" value="KFZ31625.1"/>
    <property type="molecule type" value="Genomic_DNA"/>
</dbReference>
<dbReference type="InterPro" id="IPR027354">
    <property type="entry name" value="YcgL_dom"/>
</dbReference>
<accession>A0A094IVB7</accession>
<dbReference type="PANTHER" id="PTHR38109">
    <property type="entry name" value="PROTEIN YCGL"/>
    <property type="match status" value="1"/>
</dbReference>
<dbReference type="HAMAP" id="MF_01866">
    <property type="entry name" value="UPF0745"/>
    <property type="match status" value="1"/>
</dbReference>
<evidence type="ECO:0000256" key="1">
    <source>
        <dbReference type="HAMAP-Rule" id="MF_01866"/>
    </source>
</evidence>
<dbReference type="STRING" id="435908.IDSA_02685"/>